<reference evidence="1 2" key="1">
    <citation type="journal article" date="2016" name="Nat. Commun.">
        <title>Thousands of microbial genomes shed light on interconnected biogeochemical processes in an aquifer system.</title>
        <authorList>
            <person name="Anantharaman K."/>
            <person name="Brown C.T."/>
            <person name="Hug L.A."/>
            <person name="Sharon I."/>
            <person name="Castelle C.J."/>
            <person name="Probst A.J."/>
            <person name="Thomas B.C."/>
            <person name="Singh A."/>
            <person name="Wilkins M.J."/>
            <person name="Karaoz U."/>
            <person name="Brodie E.L."/>
            <person name="Williams K.H."/>
            <person name="Hubbard S.S."/>
            <person name="Banfield J.F."/>
        </authorList>
    </citation>
    <scope>NUCLEOTIDE SEQUENCE [LARGE SCALE GENOMIC DNA]</scope>
</reference>
<comment type="caution">
    <text evidence="1">The sequence shown here is derived from an EMBL/GenBank/DDBJ whole genome shotgun (WGS) entry which is preliminary data.</text>
</comment>
<protein>
    <recommendedName>
        <fullName evidence="3">Addiction module toxin, HicA family</fullName>
    </recommendedName>
</protein>
<proteinExistence type="predicted"/>
<evidence type="ECO:0000313" key="1">
    <source>
        <dbReference type="EMBL" id="OGZ52634.1"/>
    </source>
</evidence>
<dbReference type="STRING" id="1802126.A3B25_00350"/>
<sequence>MKKLRVNTADTSHKELAAIAKQCGFEFFEGAKHTKVKTKSGEFVTEIPRHNPLNKHTAKGIVEAMNEHGAGIEFS</sequence>
<dbReference type="EMBL" id="MHNW01000042">
    <property type="protein sequence ID" value="OGZ52634.1"/>
    <property type="molecule type" value="Genomic_DNA"/>
</dbReference>
<dbReference type="Proteomes" id="UP000179106">
    <property type="component" value="Unassembled WGS sequence"/>
</dbReference>
<evidence type="ECO:0008006" key="3">
    <source>
        <dbReference type="Google" id="ProtNLM"/>
    </source>
</evidence>
<evidence type="ECO:0000313" key="2">
    <source>
        <dbReference type="Proteomes" id="UP000179106"/>
    </source>
</evidence>
<gene>
    <name evidence="1" type="ORF">A3B25_00350</name>
</gene>
<name>A0A1G2GR53_9BACT</name>
<dbReference type="AlphaFoldDB" id="A0A1G2GR53"/>
<organism evidence="1 2">
    <name type="scientific">Candidatus Ryanbacteria bacterium RIFCSPLOWO2_01_FULL_48_26</name>
    <dbReference type="NCBI Taxonomy" id="1802126"/>
    <lineage>
        <taxon>Bacteria</taxon>
        <taxon>Candidatus Ryaniibacteriota</taxon>
    </lineage>
</organism>
<accession>A0A1G2GR53</accession>